<dbReference type="InterPro" id="IPR003661">
    <property type="entry name" value="HisK_dim/P_dom"/>
</dbReference>
<feature type="transmembrane region" description="Helical" evidence="5">
    <location>
        <begin position="140"/>
        <end position="158"/>
    </location>
</feature>
<dbReference type="CDD" id="cd00082">
    <property type="entry name" value="HisKA"/>
    <property type="match status" value="1"/>
</dbReference>
<evidence type="ECO:0000256" key="4">
    <source>
        <dbReference type="SAM" id="Coils"/>
    </source>
</evidence>
<dbReference type="PANTHER" id="PTHR43065">
    <property type="entry name" value="SENSOR HISTIDINE KINASE"/>
    <property type="match status" value="1"/>
</dbReference>
<sequence>MNKLKTTLRLIIYGDDNRQYPETYFQEQSYQCARLLPLVSLVFSFIWLGYIPLDTELYPSIKEIFYLRIGLSIVSSIVFGLYWIPFFRNKAIYLMSMLGIYALISTAIITGLTKGDPSYLGGYCMVLVVSMFVPMRIYMYYIAMLSSVICFFITLSLLDVNITADISKYSLNDLISAIVLAIIFAFLVDRDRYSYYKKSKERELQRKQIQQQAITITESNKILQSSEEELKQNLEELQSMQEALQKQKTEVEDAYKELQSTQKQLIQSEKMASLGQLIANIAHEINTPLGAIRSSADSIESILLETLPNLPNFLKTLDDQTLIIFNQFVETSSKKVDLLSTREQRTAKYELIDELEEIGFTNVDEYADLIADMNMQNELELIKALLKTQNTEEVFETAFQLSTIVRSNKTIKEATNRAAKTVFALKNFSRQDYSEAKTEVNINQSLETTLTLYHNQIKQGIDVKQNLEQIPIFLGHPDELMQVWTNLIHNAIQAMKGKGTLIVSTKNTKDKNTVIVSIQDTGGGIPKDVQDKIFDAFFTTKPIGEGSGLGLDITKKIVEKHDGKIWFETEEGKGTTFFVELSID</sequence>
<keyword evidence="3" id="KW-0597">Phosphoprotein</keyword>
<organism evidence="7 8">
    <name type="scientific">Bernardetia litoralis (strain ATCC 23117 / DSM 6794 / NBRC 15988 / NCIMB 1366 / Fx l1 / Sio-4)</name>
    <name type="common">Flexibacter litoralis</name>
    <dbReference type="NCBI Taxonomy" id="880071"/>
    <lineage>
        <taxon>Bacteria</taxon>
        <taxon>Pseudomonadati</taxon>
        <taxon>Bacteroidota</taxon>
        <taxon>Cytophagia</taxon>
        <taxon>Cytophagales</taxon>
        <taxon>Bernardetiaceae</taxon>
        <taxon>Bernardetia</taxon>
    </lineage>
</organism>
<keyword evidence="7" id="KW-0418">Kinase</keyword>
<dbReference type="Proteomes" id="UP000006054">
    <property type="component" value="Chromosome"/>
</dbReference>
<dbReference type="InterPro" id="IPR004358">
    <property type="entry name" value="Sig_transdc_His_kin-like_C"/>
</dbReference>
<evidence type="ECO:0000259" key="6">
    <source>
        <dbReference type="PROSITE" id="PS50109"/>
    </source>
</evidence>
<dbReference type="AlphaFoldDB" id="I4AIK1"/>
<keyword evidence="5" id="KW-0472">Membrane</keyword>
<dbReference type="PANTHER" id="PTHR43065:SF48">
    <property type="entry name" value="HISTIDINE KINASE"/>
    <property type="match status" value="1"/>
</dbReference>
<dbReference type="OrthoDB" id="9806995at2"/>
<evidence type="ECO:0000256" key="2">
    <source>
        <dbReference type="ARBA" id="ARBA00012438"/>
    </source>
</evidence>
<protein>
    <recommendedName>
        <fullName evidence="2">histidine kinase</fullName>
        <ecNumber evidence="2">2.7.13.3</ecNumber>
    </recommendedName>
</protein>
<dbReference type="PRINTS" id="PR00344">
    <property type="entry name" value="BCTRLSENSOR"/>
</dbReference>
<feature type="coiled-coil region" evidence="4">
    <location>
        <begin position="216"/>
        <end position="271"/>
    </location>
</feature>
<dbReference type="InterPro" id="IPR036097">
    <property type="entry name" value="HisK_dim/P_sf"/>
</dbReference>
<evidence type="ECO:0000313" key="7">
    <source>
        <dbReference type="EMBL" id="AFM03786.1"/>
    </source>
</evidence>
<feature type="transmembrane region" description="Helical" evidence="5">
    <location>
        <begin position="170"/>
        <end position="188"/>
    </location>
</feature>
<name>I4AIK1_BERLS</name>
<dbReference type="PROSITE" id="PS50109">
    <property type="entry name" value="HIS_KIN"/>
    <property type="match status" value="1"/>
</dbReference>
<comment type="catalytic activity">
    <reaction evidence="1">
        <text>ATP + protein L-histidine = ADP + protein N-phospho-L-histidine.</text>
        <dbReference type="EC" id="2.7.13.3"/>
    </reaction>
</comment>
<dbReference type="GO" id="GO:0000155">
    <property type="term" value="F:phosphorelay sensor kinase activity"/>
    <property type="evidence" value="ECO:0007669"/>
    <property type="project" value="InterPro"/>
</dbReference>
<reference evidence="8" key="1">
    <citation type="submission" date="2012-06" db="EMBL/GenBank/DDBJ databases">
        <title>The complete genome of Flexibacter litoralis DSM 6794.</title>
        <authorList>
            <person name="Lucas S."/>
            <person name="Copeland A."/>
            <person name="Lapidus A."/>
            <person name="Glavina del Rio T."/>
            <person name="Dalin E."/>
            <person name="Tice H."/>
            <person name="Bruce D."/>
            <person name="Goodwin L."/>
            <person name="Pitluck S."/>
            <person name="Peters L."/>
            <person name="Ovchinnikova G."/>
            <person name="Lu M."/>
            <person name="Kyrpides N."/>
            <person name="Mavromatis K."/>
            <person name="Ivanova N."/>
            <person name="Brettin T."/>
            <person name="Detter J.C."/>
            <person name="Han C."/>
            <person name="Larimer F."/>
            <person name="Land M."/>
            <person name="Hauser L."/>
            <person name="Markowitz V."/>
            <person name="Cheng J.-F."/>
            <person name="Hugenholtz P."/>
            <person name="Woyke T."/>
            <person name="Wu D."/>
            <person name="Spring S."/>
            <person name="Lang E."/>
            <person name="Kopitz M."/>
            <person name="Brambilla E."/>
            <person name="Klenk H.-P."/>
            <person name="Eisen J.A."/>
        </authorList>
    </citation>
    <scope>NUCLEOTIDE SEQUENCE [LARGE SCALE GENOMIC DNA]</scope>
    <source>
        <strain evidence="8">ATCC 23117 / DSM 6794 / NBRC 15988 / NCIMB 1366 / Sio-4</strain>
    </source>
</reference>
<dbReference type="SUPFAM" id="SSF55874">
    <property type="entry name" value="ATPase domain of HSP90 chaperone/DNA topoisomerase II/histidine kinase"/>
    <property type="match status" value="1"/>
</dbReference>
<feature type="transmembrane region" description="Helical" evidence="5">
    <location>
        <begin position="35"/>
        <end position="53"/>
    </location>
</feature>
<proteinExistence type="predicted"/>
<evidence type="ECO:0000256" key="5">
    <source>
        <dbReference type="SAM" id="Phobius"/>
    </source>
</evidence>
<dbReference type="KEGG" id="fli:Fleli_1354"/>
<feature type="domain" description="Histidine kinase" evidence="6">
    <location>
        <begin position="280"/>
        <end position="584"/>
    </location>
</feature>
<dbReference type="RefSeq" id="WP_014797243.1">
    <property type="nucleotide sequence ID" value="NC_018018.1"/>
</dbReference>
<keyword evidence="5" id="KW-0812">Transmembrane</keyword>
<dbReference type="Gene3D" id="1.10.287.130">
    <property type="match status" value="1"/>
</dbReference>
<keyword evidence="8" id="KW-1185">Reference proteome</keyword>
<dbReference type="SMART" id="SM00387">
    <property type="entry name" value="HATPase_c"/>
    <property type="match status" value="1"/>
</dbReference>
<keyword evidence="7" id="KW-0808">Transferase</keyword>
<keyword evidence="5" id="KW-1133">Transmembrane helix</keyword>
<evidence type="ECO:0000256" key="3">
    <source>
        <dbReference type="ARBA" id="ARBA00022553"/>
    </source>
</evidence>
<feature type="transmembrane region" description="Helical" evidence="5">
    <location>
        <begin position="65"/>
        <end position="84"/>
    </location>
</feature>
<dbReference type="EC" id="2.7.13.3" evidence="2"/>
<dbReference type="InterPro" id="IPR003594">
    <property type="entry name" value="HATPase_dom"/>
</dbReference>
<dbReference type="InterPro" id="IPR005467">
    <property type="entry name" value="His_kinase_dom"/>
</dbReference>
<dbReference type="eggNOG" id="COG4191">
    <property type="taxonomic scope" value="Bacteria"/>
</dbReference>
<gene>
    <name evidence="7" type="ordered locus">Fleli_1354</name>
</gene>
<keyword evidence="4" id="KW-0175">Coiled coil</keyword>
<accession>I4AIK1</accession>
<dbReference type="Pfam" id="PF00512">
    <property type="entry name" value="HisKA"/>
    <property type="match status" value="1"/>
</dbReference>
<evidence type="ECO:0000256" key="1">
    <source>
        <dbReference type="ARBA" id="ARBA00000085"/>
    </source>
</evidence>
<dbReference type="EMBL" id="CP003345">
    <property type="protein sequence ID" value="AFM03786.1"/>
    <property type="molecule type" value="Genomic_DNA"/>
</dbReference>
<dbReference type="Pfam" id="PF02518">
    <property type="entry name" value="HATPase_c"/>
    <property type="match status" value="1"/>
</dbReference>
<dbReference type="STRING" id="880071.Fleli_1354"/>
<dbReference type="SUPFAM" id="SSF47384">
    <property type="entry name" value="Homodimeric domain of signal transducing histidine kinase"/>
    <property type="match status" value="1"/>
</dbReference>
<dbReference type="HOGENOM" id="CLU_033150_0_0_10"/>
<dbReference type="Gene3D" id="3.30.565.10">
    <property type="entry name" value="Histidine kinase-like ATPase, C-terminal domain"/>
    <property type="match status" value="1"/>
</dbReference>
<evidence type="ECO:0000313" key="8">
    <source>
        <dbReference type="Proteomes" id="UP000006054"/>
    </source>
</evidence>
<feature type="transmembrane region" description="Helical" evidence="5">
    <location>
        <begin position="91"/>
        <end position="112"/>
    </location>
</feature>
<dbReference type="InterPro" id="IPR036890">
    <property type="entry name" value="HATPase_C_sf"/>
</dbReference>